<dbReference type="EMBL" id="FTOR01000017">
    <property type="protein sequence ID" value="SIT34540.1"/>
    <property type="molecule type" value="Genomic_DNA"/>
</dbReference>
<keyword evidence="2" id="KW-1185">Reference proteome</keyword>
<protein>
    <submittedName>
        <fullName evidence="1">Uncharacterized protein</fullName>
    </submittedName>
</protein>
<evidence type="ECO:0000313" key="1">
    <source>
        <dbReference type="EMBL" id="SIT34540.1"/>
    </source>
</evidence>
<gene>
    <name evidence="1" type="ORF">SAMN05421788_11723</name>
</gene>
<name>A0A173ME82_9BACT</name>
<reference evidence="2" key="1">
    <citation type="submission" date="2017-01" db="EMBL/GenBank/DDBJ databases">
        <authorList>
            <person name="Varghese N."/>
            <person name="Submissions S."/>
        </authorList>
    </citation>
    <scope>NUCLEOTIDE SEQUENCE [LARGE SCALE GENOMIC DNA]</scope>
    <source>
        <strain evidence="2">DSM 21054</strain>
    </source>
</reference>
<dbReference type="AlphaFoldDB" id="A0A173ME82"/>
<evidence type="ECO:0000313" key="2">
    <source>
        <dbReference type="Proteomes" id="UP000186917"/>
    </source>
</evidence>
<organism evidence="1 2">
    <name type="scientific">Filimonas lacunae</name>
    <dbReference type="NCBI Taxonomy" id="477680"/>
    <lineage>
        <taxon>Bacteria</taxon>
        <taxon>Pseudomonadati</taxon>
        <taxon>Bacteroidota</taxon>
        <taxon>Chitinophagia</taxon>
        <taxon>Chitinophagales</taxon>
        <taxon>Chitinophagaceae</taxon>
        <taxon>Filimonas</taxon>
    </lineage>
</organism>
<proteinExistence type="predicted"/>
<sequence>MALFAALLPFLSMSQDNNASAESEAYHETRQKTSVPPYGLDKVKKLLGKTTSDESDNTILAAKDYLSLTLREKFTYHMIHAETYLQNCDIILTEKDEEKKIFGHLPEPFNESVWSARQTDFLEANRDSVMALIKESVNRSGRMGVNYKHALVEIRALEMIPFLVEFYKRDRKDHDVLTVLMLLMKGAKYEPFTSSASYGKLYGKESSYHAAFLVLNTANEDLIMKRAMDLFNAMS</sequence>
<dbReference type="STRING" id="477680.SAMN05421788_11723"/>
<dbReference type="Proteomes" id="UP000186917">
    <property type="component" value="Unassembled WGS sequence"/>
</dbReference>
<accession>A0A173ME82</accession>
<dbReference type="KEGG" id="fln:FLA_1915"/>